<dbReference type="EMBL" id="RHRS01000090">
    <property type="protein sequence ID" value="RRW28836.1"/>
    <property type="molecule type" value="Genomic_DNA"/>
</dbReference>
<evidence type="ECO:0008006" key="3">
    <source>
        <dbReference type="Google" id="ProtNLM"/>
    </source>
</evidence>
<dbReference type="Proteomes" id="UP000272833">
    <property type="component" value="Unassembled WGS sequence"/>
</dbReference>
<dbReference type="RefSeq" id="WP_125875160.1">
    <property type="nucleotide sequence ID" value="NZ_RHRS01000090.1"/>
</dbReference>
<accession>A0A3R8XY67</accession>
<reference evidence="1 2" key="1">
    <citation type="submission" date="2018-10" db="EMBL/GenBank/DDBJ databases">
        <title>Transmission dynamics of multidrug resistant bacteria on intensive care unit surfaces.</title>
        <authorList>
            <person name="D'Souza A.W."/>
            <person name="Potter R.F."/>
            <person name="Wallace M."/>
            <person name="Shupe A."/>
            <person name="Patel S."/>
            <person name="Sun S."/>
            <person name="Gul D."/>
            <person name="Kwon J.H."/>
            <person name="Andleeb S."/>
            <person name="Burnham C.-A.D."/>
            <person name="Dantas G."/>
        </authorList>
    </citation>
    <scope>NUCLEOTIDE SEQUENCE [LARGE SCALE GENOMIC DNA]</scope>
    <source>
        <strain evidence="1 2">PO_271</strain>
    </source>
</reference>
<organism evidence="1 2">
    <name type="scientific">Ectopseudomonas oleovorans</name>
    <name type="common">Pseudomonas oleovorans</name>
    <dbReference type="NCBI Taxonomy" id="301"/>
    <lineage>
        <taxon>Bacteria</taxon>
        <taxon>Pseudomonadati</taxon>
        <taxon>Pseudomonadota</taxon>
        <taxon>Gammaproteobacteria</taxon>
        <taxon>Pseudomonadales</taxon>
        <taxon>Pseudomonadaceae</taxon>
        <taxon>Ectopseudomonas</taxon>
    </lineage>
</organism>
<comment type="caution">
    <text evidence="1">The sequence shown here is derived from an EMBL/GenBank/DDBJ whole genome shotgun (WGS) entry which is preliminary data.</text>
</comment>
<evidence type="ECO:0000313" key="1">
    <source>
        <dbReference type="EMBL" id="RRW28836.1"/>
    </source>
</evidence>
<dbReference type="Pfam" id="PF19570">
    <property type="entry name" value="DUF6088"/>
    <property type="match status" value="1"/>
</dbReference>
<sequence length="204" mass="21890">MPSIPSAIRERSQSLRNGGVLAPKEFLHLGSRAAVDQAFCRLVKAGNLIRVARGIYALPLSIKSRRRAPSAESVAKSIASWKKQAIAPTGQCAANSLGLALTSPVKEVLLTTGRSMKVIAGDQTVDLQRAPYWMLSLGNSLAGDAVRALAWIGRDRADGAAVALRKRLPSNEWSKLSSVRASLPSWMATAIGRATLDNHTRRLN</sequence>
<dbReference type="AlphaFoldDB" id="A0A3R8XY67"/>
<evidence type="ECO:0000313" key="2">
    <source>
        <dbReference type="Proteomes" id="UP000272833"/>
    </source>
</evidence>
<proteinExistence type="predicted"/>
<dbReference type="InterPro" id="IPR045738">
    <property type="entry name" value="DUF6088"/>
</dbReference>
<protein>
    <recommendedName>
        <fullName evidence="3">Transcriptional regulator, AbiEi antitoxin, Type IV TA system</fullName>
    </recommendedName>
</protein>
<name>A0A3R8XY67_ECTOL</name>
<gene>
    <name evidence="1" type="ORF">EGJ44_21215</name>
</gene>